<accession>A0A974XZ08</accession>
<dbReference type="InterPro" id="IPR011050">
    <property type="entry name" value="Pectin_lyase_fold/virulence"/>
</dbReference>
<evidence type="ECO:0000259" key="2">
    <source>
        <dbReference type="Pfam" id="PF05048"/>
    </source>
</evidence>
<dbReference type="InterPro" id="IPR012334">
    <property type="entry name" value="Pectin_lyas_fold"/>
</dbReference>
<dbReference type="SMART" id="SM00710">
    <property type="entry name" value="PbH1"/>
    <property type="match status" value="5"/>
</dbReference>
<evidence type="ECO:0000313" key="3">
    <source>
        <dbReference type="EMBL" id="QSX78386.1"/>
    </source>
</evidence>
<gene>
    <name evidence="3" type="ORF">I8J32_017350</name>
</gene>
<feature type="chain" id="PRO_5036985147" evidence="1">
    <location>
        <begin position="24"/>
        <end position="288"/>
    </location>
</feature>
<protein>
    <submittedName>
        <fullName evidence="3">Right-handed parallel beta-helix repeat-containing protein</fullName>
    </submittedName>
</protein>
<name>A0A974XZ08_9GAMM</name>
<sequence>MKNVLAGAVGAAALLCLSPMAHAQEGCSVLTVLPVTISQPGKYCLAQNFTTAITSGTLINIASNDVTLDCQKFTLRSTATSNTGSSSAIVAMSRNNIVIENCSIVGGFTYGINVSQVNSQPTQSYYNTIRNNYVAGPYYQGIIAFGSAIEVSDNRVYDVGGQLNQLAIGIRVGGSTTGGPKFQVIRHNGVIGTNSPASRAYGIYSDFSIGALINENLITGTASAPGQVSYGVRISQGGGNTITGNNILDNGSGQSVGVSTPASGGWCYDNLLRVGTNTQGCDATYGND</sequence>
<proteinExistence type="predicted"/>
<dbReference type="AlphaFoldDB" id="A0A974XZ08"/>
<evidence type="ECO:0000313" key="4">
    <source>
        <dbReference type="Proteomes" id="UP000639274"/>
    </source>
</evidence>
<keyword evidence="4" id="KW-1185">Reference proteome</keyword>
<dbReference type="RefSeq" id="WP_200613973.1">
    <property type="nucleotide sequence ID" value="NZ_CP071518.1"/>
</dbReference>
<organism evidence="3 4">
    <name type="scientific">Agrilutibacter solisilvae</name>
    <dbReference type="NCBI Taxonomy" id="2763317"/>
    <lineage>
        <taxon>Bacteria</taxon>
        <taxon>Pseudomonadati</taxon>
        <taxon>Pseudomonadota</taxon>
        <taxon>Gammaproteobacteria</taxon>
        <taxon>Lysobacterales</taxon>
        <taxon>Lysobacteraceae</taxon>
        <taxon>Agrilutibacter</taxon>
    </lineage>
</organism>
<feature type="signal peptide" evidence="1">
    <location>
        <begin position="1"/>
        <end position="23"/>
    </location>
</feature>
<feature type="domain" description="Periplasmic copper-binding protein NosD beta helix" evidence="2">
    <location>
        <begin position="184"/>
        <end position="272"/>
    </location>
</feature>
<dbReference type="Proteomes" id="UP000639274">
    <property type="component" value="Chromosome"/>
</dbReference>
<evidence type="ECO:0000256" key="1">
    <source>
        <dbReference type="SAM" id="SignalP"/>
    </source>
</evidence>
<dbReference type="Gene3D" id="2.160.20.10">
    <property type="entry name" value="Single-stranded right-handed beta-helix, Pectin lyase-like"/>
    <property type="match status" value="1"/>
</dbReference>
<dbReference type="InterPro" id="IPR006626">
    <property type="entry name" value="PbH1"/>
</dbReference>
<dbReference type="Pfam" id="PF05048">
    <property type="entry name" value="NosD"/>
    <property type="match status" value="1"/>
</dbReference>
<reference evidence="3 4" key="1">
    <citation type="submission" date="2021-03" db="EMBL/GenBank/DDBJ databases">
        <title>Lysobacter sp. nov. isolated from soil of gangwondo yeongwol, south Korea.</title>
        <authorList>
            <person name="Kim K.R."/>
            <person name="Kim K.H."/>
            <person name="Jeon C.O."/>
        </authorList>
    </citation>
    <scope>NUCLEOTIDE SEQUENCE [LARGE SCALE GENOMIC DNA]</scope>
    <source>
        <strain evidence="3 4">R19</strain>
    </source>
</reference>
<dbReference type="SUPFAM" id="SSF51126">
    <property type="entry name" value="Pectin lyase-like"/>
    <property type="match status" value="1"/>
</dbReference>
<dbReference type="InterPro" id="IPR007742">
    <property type="entry name" value="NosD_dom"/>
</dbReference>
<keyword evidence="1" id="KW-0732">Signal</keyword>
<dbReference type="EMBL" id="CP071518">
    <property type="protein sequence ID" value="QSX78386.1"/>
    <property type="molecule type" value="Genomic_DNA"/>
</dbReference>
<dbReference type="KEGG" id="lsf:I8J32_017350"/>